<name>A0A8T0A096_9BILA</name>
<proteinExistence type="predicted"/>
<dbReference type="EMBL" id="JABEBT010000005">
    <property type="protein sequence ID" value="KAF7639424.1"/>
    <property type="molecule type" value="Genomic_DNA"/>
</dbReference>
<dbReference type="AlphaFoldDB" id="A0A8T0A096"/>
<dbReference type="Proteomes" id="UP000605970">
    <property type="component" value="Unassembled WGS sequence"/>
</dbReference>
<evidence type="ECO:0000313" key="1">
    <source>
        <dbReference type="EMBL" id="KAF7639424.1"/>
    </source>
</evidence>
<evidence type="ECO:0000313" key="2">
    <source>
        <dbReference type="Proteomes" id="UP000605970"/>
    </source>
</evidence>
<sequence>MLVYENILRLSPTRFLSSSFITCKFAERTEFKIYSLQPQIVTVVDAIFHGHPDVKRKEMFVPYIKDTTIDFILNLRSPRVEKELRPLIINFNSPPKLPFNVPPTPQSTINEAIILYNRGEWVLAAETAWKAASFVVKRFYNNHKLDPCSHSLKSSCIKYLIEHCLNDDDIIKIKNGDVQMKYALNAHSEGYGFEIGLDEVKRFLESAAIFSQLLCFIYDENRFDRKHFLTVWDRNTIKKMLVYHNGRWIKYTKLFMEKPAPVDEMKKTN</sequence>
<reference evidence="1" key="1">
    <citation type="journal article" date="2020" name="Ecol. Evol.">
        <title>Genome structure and content of the rice root-knot nematode (Meloidogyne graminicola).</title>
        <authorList>
            <person name="Phan N.T."/>
            <person name="Danchin E.G.J."/>
            <person name="Klopp C."/>
            <person name="Perfus-Barbeoch L."/>
            <person name="Kozlowski D.K."/>
            <person name="Koutsovoulos G.D."/>
            <person name="Lopez-Roques C."/>
            <person name="Bouchez O."/>
            <person name="Zahm M."/>
            <person name="Besnard G."/>
            <person name="Bellafiore S."/>
        </authorList>
    </citation>
    <scope>NUCLEOTIDE SEQUENCE</scope>
    <source>
        <strain evidence="1">VN-18</strain>
    </source>
</reference>
<keyword evidence="2" id="KW-1185">Reference proteome</keyword>
<protein>
    <submittedName>
        <fullName evidence="1">Uncharacterized protein</fullName>
    </submittedName>
</protein>
<organism evidence="1 2">
    <name type="scientific">Meloidogyne graminicola</name>
    <dbReference type="NCBI Taxonomy" id="189291"/>
    <lineage>
        <taxon>Eukaryota</taxon>
        <taxon>Metazoa</taxon>
        <taxon>Ecdysozoa</taxon>
        <taxon>Nematoda</taxon>
        <taxon>Chromadorea</taxon>
        <taxon>Rhabditida</taxon>
        <taxon>Tylenchina</taxon>
        <taxon>Tylenchomorpha</taxon>
        <taxon>Tylenchoidea</taxon>
        <taxon>Meloidogynidae</taxon>
        <taxon>Meloidogyninae</taxon>
        <taxon>Meloidogyne</taxon>
    </lineage>
</organism>
<gene>
    <name evidence="1" type="ORF">Mgra_00001097</name>
</gene>
<comment type="caution">
    <text evidence="1">The sequence shown here is derived from an EMBL/GenBank/DDBJ whole genome shotgun (WGS) entry which is preliminary data.</text>
</comment>
<accession>A0A8T0A096</accession>